<evidence type="ECO:0000313" key="2">
    <source>
        <dbReference type="Proteomes" id="UP000274429"/>
    </source>
</evidence>
<evidence type="ECO:0000313" key="3">
    <source>
        <dbReference type="WBParaSite" id="TTAC_0001125301-mRNA-1"/>
    </source>
</evidence>
<reference evidence="1 2" key="2">
    <citation type="submission" date="2018-11" db="EMBL/GenBank/DDBJ databases">
        <authorList>
            <consortium name="Pathogen Informatics"/>
        </authorList>
    </citation>
    <scope>NUCLEOTIDE SEQUENCE [LARGE SCALE GENOMIC DNA]</scope>
</reference>
<dbReference type="WBParaSite" id="TTAC_0001125301-mRNA-1">
    <property type="protein sequence ID" value="TTAC_0001125301-mRNA-1"/>
    <property type="gene ID" value="TTAC_0001125301"/>
</dbReference>
<protein>
    <submittedName>
        <fullName evidence="3">Ovule protein</fullName>
    </submittedName>
</protein>
<name>A0A0R3XCH6_HYDTA</name>
<dbReference type="EMBL" id="UYWX01023337">
    <property type="protein sequence ID" value="VDM36216.1"/>
    <property type="molecule type" value="Genomic_DNA"/>
</dbReference>
<organism evidence="3">
    <name type="scientific">Hydatigena taeniaeformis</name>
    <name type="common">Feline tapeworm</name>
    <name type="synonym">Taenia taeniaeformis</name>
    <dbReference type="NCBI Taxonomy" id="6205"/>
    <lineage>
        <taxon>Eukaryota</taxon>
        <taxon>Metazoa</taxon>
        <taxon>Spiralia</taxon>
        <taxon>Lophotrochozoa</taxon>
        <taxon>Platyhelminthes</taxon>
        <taxon>Cestoda</taxon>
        <taxon>Eucestoda</taxon>
        <taxon>Cyclophyllidea</taxon>
        <taxon>Taeniidae</taxon>
        <taxon>Hydatigera</taxon>
    </lineage>
</organism>
<evidence type="ECO:0000313" key="1">
    <source>
        <dbReference type="EMBL" id="VDM36216.1"/>
    </source>
</evidence>
<keyword evidence="2" id="KW-1185">Reference proteome</keyword>
<gene>
    <name evidence="1" type="ORF">TTAC_LOCUS11236</name>
</gene>
<sequence length="75" mass="7787">MGMVEEGGVEEMETKTKVESWQELGLSGVGLCPQCLSLSPRTRNQYGCSFCLGDGGGGGGVDCNLNVRGANGDDE</sequence>
<proteinExistence type="predicted"/>
<reference evidence="3" key="1">
    <citation type="submission" date="2017-02" db="UniProtKB">
        <authorList>
            <consortium name="WormBaseParasite"/>
        </authorList>
    </citation>
    <scope>IDENTIFICATION</scope>
</reference>
<dbReference type="AlphaFoldDB" id="A0A0R3XCH6"/>
<accession>A0A0R3XCH6</accession>
<dbReference type="Proteomes" id="UP000274429">
    <property type="component" value="Unassembled WGS sequence"/>
</dbReference>